<proteinExistence type="predicted"/>
<dbReference type="PaxDb" id="8022-A0A060WI29"/>
<protein>
    <recommendedName>
        <fullName evidence="3">DUF4371 domain-containing protein</fullName>
    </recommendedName>
</protein>
<evidence type="ECO:0008006" key="3">
    <source>
        <dbReference type="Google" id="ProtNLM"/>
    </source>
</evidence>
<organism evidence="1 2">
    <name type="scientific">Oncorhynchus mykiss</name>
    <name type="common">Rainbow trout</name>
    <name type="synonym">Salmo gairdneri</name>
    <dbReference type="NCBI Taxonomy" id="8022"/>
    <lineage>
        <taxon>Eukaryota</taxon>
        <taxon>Metazoa</taxon>
        <taxon>Chordata</taxon>
        <taxon>Craniata</taxon>
        <taxon>Vertebrata</taxon>
        <taxon>Euteleostomi</taxon>
        <taxon>Actinopterygii</taxon>
        <taxon>Neopterygii</taxon>
        <taxon>Teleostei</taxon>
        <taxon>Protacanthopterygii</taxon>
        <taxon>Salmoniformes</taxon>
        <taxon>Salmonidae</taxon>
        <taxon>Salmoninae</taxon>
        <taxon>Oncorhynchus</taxon>
    </lineage>
</organism>
<accession>A0A060WI29</accession>
<name>A0A060WI29_ONCMY</name>
<evidence type="ECO:0000313" key="2">
    <source>
        <dbReference type="Proteomes" id="UP000193380"/>
    </source>
</evidence>
<reference evidence="1" key="1">
    <citation type="journal article" date="2014" name="Nat. Commun.">
        <title>The rainbow trout genome provides novel insights into evolution after whole-genome duplication in vertebrates.</title>
        <authorList>
            <person name="Berthelot C."/>
            <person name="Brunet F."/>
            <person name="Chalopin D."/>
            <person name="Juanchich A."/>
            <person name="Bernard M."/>
            <person name="Noel B."/>
            <person name="Bento P."/>
            <person name="Da Silva C."/>
            <person name="Labadie K."/>
            <person name="Alberti A."/>
            <person name="Aury J.M."/>
            <person name="Louis A."/>
            <person name="Dehais P."/>
            <person name="Bardou P."/>
            <person name="Montfort J."/>
            <person name="Klopp C."/>
            <person name="Cabau C."/>
            <person name="Gaspin C."/>
            <person name="Thorgaard G.H."/>
            <person name="Boussaha M."/>
            <person name="Quillet E."/>
            <person name="Guyomard R."/>
            <person name="Galiana D."/>
            <person name="Bobe J."/>
            <person name="Volff J.N."/>
            <person name="Genet C."/>
            <person name="Wincker P."/>
            <person name="Jaillon O."/>
            <person name="Roest Crollius H."/>
            <person name="Guiguen Y."/>
        </authorList>
    </citation>
    <scope>NUCLEOTIDE SEQUENCE [LARGE SCALE GENOMIC DNA]</scope>
</reference>
<dbReference type="EMBL" id="FR904563">
    <property type="protein sequence ID" value="CDQ66938.1"/>
    <property type="molecule type" value="Genomic_DNA"/>
</dbReference>
<reference evidence="1" key="2">
    <citation type="submission" date="2014-03" db="EMBL/GenBank/DDBJ databases">
        <authorList>
            <person name="Genoscope - CEA"/>
        </authorList>
    </citation>
    <scope>NUCLEOTIDE SEQUENCE</scope>
</reference>
<evidence type="ECO:0000313" key="1">
    <source>
        <dbReference type="EMBL" id="CDQ66938.1"/>
    </source>
</evidence>
<sequence length="54" mass="5977">MPLMTGINNGVHKVLKEEYGLKYLVLIRCVCHSLELAVSHASNDTIPLLGTRDL</sequence>
<gene>
    <name evidence="1" type="ORF">GSONMT00076378001</name>
</gene>
<dbReference type="Proteomes" id="UP000193380">
    <property type="component" value="Unassembled WGS sequence"/>
</dbReference>
<dbReference type="AlphaFoldDB" id="A0A060WI29"/>